<dbReference type="Pfam" id="PF02148">
    <property type="entry name" value="zf-UBP"/>
    <property type="match status" value="1"/>
</dbReference>
<feature type="domain" description="UBP-type" evidence="1">
    <location>
        <begin position="2"/>
        <end position="85"/>
    </location>
</feature>
<evidence type="ECO:0000313" key="2">
    <source>
        <dbReference type="EMBL" id="SBO98988.1"/>
    </source>
</evidence>
<protein>
    <submittedName>
        <fullName evidence="2">Isopeptidase T</fullName>
    </submittedName>
</protein>
<reference evidence="2" key="1">
    <citation type="submission" date="2016-04" db="EMBL/GenBank/DDBJ databases">
        <authorList>
            <person name="Evans L.H."/>
            <person name="Alamgir A."/>
            <person name="Owens N."/>
            <person name="Weber N.D."/>
            <person name="Virtaneva K."/>
            <person name="Barbian K."/>
            <person name="Babar A."/>
            <person name="Rosenke K."/>
        </authorList>
    </citation>
    <scope>NUCLEOTIDE SEQUENCE</scope>
    <source>
        <strain evidence="2">Nono1</strain>
    </source>
</reference>
<evidence type="ECO:0000259" key="1">
    <source>
        <dbReference type="PROSITE" id="PS50271"/>
    </source>
</evidence>
<dbReference type="Gene3D" id="3.30.40.10">
    <property type="entry name" value="Zinc/RING finger domain, C3HC4 (zinc finger)"/>
    <property type="match status" value="1"/>
</dbReference>
<name>A0A1M4EJU6_9ACTN</name>
<dbReference type="AlphaFoldDB" id="A0A1M4EJU6"/>
<dbReference type="SUPFAM" id="SSF57850">
    <property type="entry name" value="RING/U-box"/>
    <property type="match status" value="1"/>
</dbReference>
<dbReference type="InterPro" id="IPR013083">
    <property type="entry name" value="Znf_RING/FYVE/PHD"/>
</dbReference>
<dbReference type="RefSeq" id="WP_225267710.1">
    <property type="nucleotide sequence ID" value="NZ_CP084058.1"/>
</dbReference>
<proteinExistence type="predicted"/>
<gene>
    <name evidence="2" type="ORF">BN4615_P8504</name>
</gene>
<dbReference type="GO" id="GO:0008270">
    <property type="term" value="F:zinc ion binding"/>
    <property type="evidence" value="ECO:0007669"/>
    <property type="project" value="InterPro"/>
</dbReference>
<accession>A0A1M4EJU6</accession>
<dbReference type="EMBL" id="LT559118">
    <property type="protein sequence ID" value="SBO98988.1"/>
    <property type="molecule type" value="Genomic_DNA"/>
</dbReference>
<dbReference type="PROSITE" id="PS50271">
    <property type="entry name" value="ZF_UBP"/>
    <property type="match status" value="1"/>
</dbReference>
<dbReference type="InterPro" id="IPR001607">
    <property type="entry name" value="Znf_UBP"/>
</dbReference>
<organism evidence="2">
    <name type="scientific">Nonomuraea gerenzanensis</name>
    <dbReference type="NCBI Taxonomy" id="93944"/>
    <lineage>
        <taxon>Bacteria</taxon>
        <taxon>Bacillati</taxon>
        <taxon>Actinomycetota</taxon>
        <taxon>Actinomycetes</taxon>
        <taxon>Streptosporangiales</taxon>
        <taxon>Streptosporangiaceae</taxon>
        <taxon>Nonomuraea</taxon>
    </lineage>
</organism>
<sequence>MAICEHLSKADDPEARTPEGCEECLAMGGRWVHLRRCLECGHVGCCDSSPAKHATGHFHETGHPVMQSFERGESWRWCFVDNQMG</sequence>